<comment type="similarity">
    <text evidence="1">Belongs to the sulfatase family.</text>
</comment>
<reference evidence="7 8" key="1">
    <citation type="submission" date="2019-04" db="EMBL/GenBank/DDBJ databases">
        <authorList>
            <person name="Van Vliet M D."/>
        </authorList>
    </citation>
    <scope>NUCLEOTIDE SEQUENCE [LARGE SCALE GENOMIC DNA]</scope>
    <source>
        <strain evidence="7 8">F21</strain>
    </source>
</reference>
<feature type="region of interest" description="Disordered" evidence="5">
    <location>
        <begin position="421"/>
        <end position="444"/>
    </location>
</feature>
<dbReference type="GO" id="GO:0046872">
    <property type="term" value="F:metal ion binding"/>
    <property type="evidence" value="ECO:0007669"/>
    <property type="project" value="UniProtKB-KW"/>
</dbReference>
<dbReference type="InterPro" id="IPR024607">
    <property type="entry name" value="Sulfatase_CS"/>
</dbReference>
<protein>
    <submittedName>
        <fullName evidence="7">Arylsulfatase</fullName>
    </submittedName>
</protein>
<gene>
    <name evidence="7" type="primary">atsA_11</name>
    <name evidence="7" type="ORF">SCARR_00137</name>
</gene>
<evidence type="ECO:0000313" key="7">
    <source>
        <dbReference type="EMBL" id="VGO18086.1"/>
    </source>
</evidence>
<evidence type="ECO:0000256" key="4">
    <source>
        <dbReference type="ARBA" id="ARBA00022837"/>
    </source>
</evidence>
<proteinExistence type="inferred from homology"/>
<dbReference type="EMBL" id="CAAHFH010000001">
    <property type="protein sequence ID" value="VGO18086.1"/>
    <property type="molecule type" value="Genomic_DNA"/>
</dbReference>
<dbReference type="SUPFAM" id="SSF53649">
    <property type="entry name" value="Alkaline phosphatase-like"/>
    <property type="match status" value="1"/>
</dbReference>
<dbReference type="InterPro" id="IPR050738">
    <property type="entry name" value="Sulfatase"/>
</dbReference>
<dbReference type="InterPro" id="IPR000917">
    <property type="entry name" value="Sulfatase_N"/>
</dbReference>
<dbReference type="InterPro" id="IPR017850">
    <property type="entry name" value="Alkaline_phosphatase_core_sf"/>
</dbReference>
<evidence type="ECO:0000256" key="5">
    <source>
        <dbReference type="SAM" id="MobiDB-lite"/>
    </source>
</evidence>
<organism evidence="7 8">
    <name type="scientific">Pontiella sulfatireligans</name>
    <dbReference type="NCBI Taxonomy" id="2750658"/>
    <lineage>
        <taxon>Bacteria</taxon>
        <taxon>Pseudomonadati</taxon>
        <taxon>Kiritimatiellota</taxon>
        <taxon>Kiritimatiellia</taxon>
        <taxon>Kiritimatiellales</taxon>
        <taxon>Pontiellaceae</taxon>
        <taxon>Pontiella</taxon>
    </lineage>
</organism>
<dbReference type="AlphaFoldDB" id="A0A6C2UFU8"/>
<sequence>MKFTDAHTSDTICTPTRYGILTGRYSWRSGLKKGVLRGNSHHLIDPARETVASFLKKQGYATACIGKWHLGMELPKKSKKPANGPASEVFGVSEFAPNAYGFDYSWGVETFNLSPHCYVENGQALGNLEYIDSKDEIAARGIEGNTGWLADDFNQTEVLEKTADKTCGWIREHAQEPFFAYMPLNAPHYPLMPRDEFRGKSGLSLHGDFMMEVDWAVGEVLKTLDELKLSENTLVIFTSDNGIAHKVGNAEMQAKGHFSCGIYRGCKGNIWEGGHRVPFLVRWPVTVKAGVGNNDLICTTDLLATVADLCKVPLAENTGEDSVSFLRALNGLPIPGNDSRGIVHHSDQGTFALRRGKWKLVLDDGGPSPRVNPKDQPIINSDATVMLFDMETDEVESTNVAAQKPETVDAMMRELASIVFNGRSTPGPTQQNEKASKGKWTQVDSLRSYCK</sequence>
<name>A0A6C2UFU8_9BACT</name>
<dbReference type="Gene3D" id="3.40.720.10">
    <property type="entry name" value="Alkaline Phosphatase, subunit A"/>
    <property type="match status" value="1"/>
</dbReference>
<dbReference type="GO" id="GO:0004065">
    <property type="term" value="F:arylsulfatase activity"/>
    <property type="evidence" value="ECO:0007669"/>
    <property type="project" value="TreeGrafter"/>
</dbReference>
<dbReference type="PANTHER" id="PTHR42693">
    <property type="entry name" value="ARYLSULFATASE FAMILY MEMBER"/>
    <property type="match status" value="1"/>
</dbReference>
<dbReference type="PANTHER" id="PTHR42693:SF53">
    <property type="entry name" value="ENDO-4-O-SULFATASE"/>
    <property type="match status" value="1"/>
</dbReference>
<dbReference type="Gene3D" id="3.30.1120.10">
    <property type="match status" value="1"/>
</dbReference>
<dbReference type="RefSeq" id="WP_168432863.1">
    <property type="nucleotide sequence ID" value="NZ_CAAHFH010000001.1"/>
</dbReference>
<evidence type="ECO:0000256" key="1">
    <source>
        <dbReference type="ARBA" id="ARBA00008779"/>
    </source>
</evidence>
<dbReference type="Pfam" id="PF00884">
    <property type="entry name" value="Sulfatase"/>
    <property type="match status" value="1"/>
</dbReference>
<evidence type="ECO:0000256" key="3">
    <source>
        <dbReference type="ARBA" id="ARBA00022801"/>
    </source>
</evidence>
<keyword evidence="8" id="KW-1185">Reference proteome</keyword>
<dbReference type="Proteomes" id="UP000346198">
    <property type="component" value="Unassembled WGS sequence"/>
</dbReference>
<evidence type="ECO:0000259" key="6">
    <source>
        <dbReference type="Pfam" id="PF00884"/>
    </source>
</evidence>
<keyword evidence="3" id="KW-0378">Hydrolase</keyword>
<accession>A0A6C2UFU8</accession>
<evidence type="ECO:0000256" key="2">
    <source>
        <dbReference type="ARBA" id="ARBA00022723"/>
    </source>
</evidence>
<keyword evidence="2" id="KW-0479">Metal-binding</keyword>
<evidence type="ECO:0000313" key="8">
    <source>
        <dbReference type="Proteomes" id="UP000346198"/>
    </source>
</evidence>
<dbReference type="PROSITE" id="PS00149">
    <property type="entry name" value="SULFATASE_2"/>
    <property type="match status" value="1"/>
</dbReference>
<feature type="compositionally biased region" description="Polar residues" evidence="5">
    <location>
        <begin position="422"/>
        <end position="433"/>
    </location>
</feature>
<dbReference type="CDD" id="cd16143">
    <property type="entry name" value="ARS_like"/>
    <property type="match status" value="1"/>
</dbReference>
<feature type="domain" description="Sulfatase N-terminal" evidence="6">
    <location>
        <begin position="2"/>
        <end position="310"/>
    </location>
</feature>
<keyword evidence="4" id="KW-0106">Calcium</keyword>